<dbReference type="GeneID" id="32891630"/>
<proteinExistence type="inferred from homology"/>
<evidence type="ECO:0000256" key="8">
    <source>
        <dbReference type="ARBA" id="ARBA00022692"/>
    </source>
</evidence>
<protein>
    <recommendedName>
        <fullName evidence="5 17">NADH-ubiquinone oxidoreductase chain 4</fullName>
        <ecNumber evidence="4 17">7.1.1.2</ecNumber>
    </recommendedName>
</protein>
<dbReference type="PRINTS" id="PR01437">
    <property type="entry name" value="NUOXDRDTASE4"/>
</dbReference>
<gene>
    <name evidence="19" type="primary">ND4</name>
</gene>
<evidence type="ECO:0000256" key="1">
    <source>
        <dbReference type="ARBA" id="ARBA00003257"/>
    </source>
</evidence>
<evidence type="ECO:0000256" key="6">
    <source>
        <dbReference type="ARBA" id="ARBA00022448"/>
    </source>
</evidence>
<comment type="function">
    <text evidence="17">Core subunit of the mitochondrial membrane respiratory chain NADH dehydrogenase (Complex I) which catalyzes electron transfer from NADH through the respiratory chain, using ubiquinone as an electron acceptor. Essential for the catalytic activity and assembly of complex I.</text>
</comment>
<comment type="similarity">
    <text evidence="3 17">Belongs to the complex I subunit 4 family.</text>
</comment>
<feature type="transmembrane region" description="Helical" evidence="17">
    <location>
        <begin position="209"/>
        <end position="228"/>
    </location>
</feature>
<feature type="transmembrane region" description="Helical" evidence="17">
    <location>
        <begin position="83"/>
        <end position="101"/>
    </location>
</feature>
<feature type="transmembrane region" description="Helical" evidence="17">
    <location>
        <begin position="243"/>
        <end position="262"/>
    </location>
</feature>
<keyword evidence="12 17" id="KW-0520">NAD</keyword>
<dbReference type="InterPro" id="IPR003918">
    <property type="entry name" value="NADH_UbQ_OxRdtase"/>
</dbReference>
<feature type="domain" description="NADH:quinone oxidoreductase/Mrp antiporter transmembrane" evidence="18">
    <location>
        <begin position="103"/>
        <end position="391"/>
    </location>
</feature>
<keyword evidence="14 17" id="KW-0496">Mitochondrion</keyword>
<dbReference type="GO" id="GO:0042773">
    <property type="term" value="P:ATP synthesis coupled electron transport"/>
    <property type="evidence" value="ECO:0007669"/>
    <property type="project" value="InterPro"/>
</dbReference>
<evidence type="ECO:0000256" key="15">
    <source>
        <dbReference type="ARBA" id="ARBA00023136"/>
    </source>
</evidence>
<feature type="transmembrane region" description="Helical" evidence="17">
    <location>
        <begin position="269"/>
        <end position="291"/>
    </location>
</feature>
<dbReference type="GO" id="GO:0048039">
    <property type="term" value="F:ubiquinone binding"/>
    <property type="evidence" value="ECO:0007669"/>
    <property type="project" value="TreeGrafter"/>
</dbReference>
<keyword evidence="10 17" id="KW-0249">Electron transport</keyword>
<dbReference type="GO" id="GO:0031966">
    <property type="term" value="C:mitochondrial membrane"/>
    <property type="evidence" value="ECO:0007669"/>
    <property type="project" value="UniProtKB-SubCell"/>
</dbReference>
<dbReference type="InterPro" id="IPR001750">
    <property type="entry name" value="ND/Mrp_TM"/>
</dbReference>
<evidence type="ECO:0000256" key="7">
    <source>
        <dbReference type="ARBA" id="ARBA00022660"/>
    </source>
</evidence>
<feature type="transmembrane region" description="Helical" evidence="17">
    <location>
        <begin position="372"/>
        <end position="395"/>
    </location>
</feature>
<comment type="function">
    <text evidence="1">Core subunit of the mitochondrial membrane respiratory chain NADH dehydrogenase (Complex I) that is believed to belong to the minimal assembly required for catalysis. Complex I functions in the transfer of electrons from NADH to the respiratory chain. The immediate electron acceptor for the enzyme is believed to be ubiquinone.</text>
</comment>
<evidence type="ECO:0000256" key="4">
    <source>
        <dbReference type="ARBA" id="ARBA00012944"/>
    </source>
</evidence>
<dbReference type="EMBL" id="KY645960">
    <property type="protein sequence ID" value="ARQ26991.1"/>
    <property type="molecule type" value="Genomic_DNA"/>
</dbReference>
<feature type="transmembrane region" description="Helical" evidence="17">
    <location>
        <begin position="7"/>
        <end position="36"/>
    </location>
</feature>
<keyword evidence="8 17" id="KW-0812">Transmembrane</keyword>
<dbReference type="PANTHER" id="PTHR43507">
    <property type="entry name" value="NADH-UBIQUINONE OXIDOREDUCTASE CHAIN 4"/>
    <property type="match status" value="1"/>
</dbReference>
<dbReference type="RefSeq" id="YP_009370130.1">
    <property type="nucleotide sequence ID" value="NC_034781.1"/>
</dbReference>
<evidence type="ECO:0000256" key="5">
    <source>
        <dbReference type="ARBA" id="ARBA00021006"/>
    </source>
</evidence>
<dbReference type="GO" id="GO:0015990">
    <property type="term" value="P:electron transport coupled proton transport"/>
    <property type="evidence" value="ECO:0007669"/>
    <property type="project" value="TreeGrafter"/>
</dbReference>
<dbReference type="KEGG" id="mqu:32891630"/>
<comment type="catalytic activity">
    <reaction evidence="16 17">
        <text>a ubiquinone + NADH + 5 H(+)(in) = a ubiquinol + NAD(+) + 4 H(+)(out)</text>
        <dbReference type="Rhea" id="RHEA:29091"/>
        <dbReference type="Rhea" id="RHEA-COMP:9565"/>
        <dbReference type="Rhea" id="RHEA-COMP:9566"/>
        <dbReference type="ChEBI" id="CHEBI:15378"/>
        <dbReference type="ChEBI" id="CHEBI:16389"/>
        <dbReference type="ChEBI" id="CHEBI:17976"/>
        <dbReference type="ChEBI" id="CHEBI:57540"/>
        <dbReference type="ChEBI" id="CHEBI:57945"/>
        <dbReference type="EC" id="7.1.1.2"/>
    </reaction>
</comment>
<dbReference type="CTD" id="4538"/>
<organism evidence="19">
    <name type="scientific">Macrosteles quadrilineatus</name>
    <name type="common">Aster leafhopper</name>
    <dbReference type="NCBI Taxonomy" id="74068"/>
    <lineage>
        <taxon>Eukaryota</taxon>
        <taxon>Metazoa</taxon>
        <taxon>Ecdysozoa</taxon>
        <taxon>Arthropoda</taxon>
        <taxon>Hexapoda</taxon>
        <taxon>Insecta</taxon>
        <taxon>Pterygota</taxon>
        <taxon>Neoptera</taxon>
        <taxon>Paraneoptera</taxon>
        <taxon>Hemiptera</taxon>
        <taxon>Auchenorrhyncha</taxon>
        <taxon>Membracoidea</taxon>
        <taxon>Cicadellidae</taxon>
        <taxon>Deltocephalinae</taxon>
        <taxon>Macrosteles</taxon>
    </lineage>
</organism>
<evidence type="ECO:0000256" key="12">
    <source>
        <dbReference type="ARBA" id="ARBA00023027"/>
    </source>
</evidence>
<evidence type="ECO:0000313" key="19">
    <source>
        <dbReference type="EMBL" id="ARQ26991.1"/>
    </source>
</evidence>
<feature type="transmembrane region" description="Helical" evidence="17">
    <location>
        <begin position="331"/>
        <end position="352"/>
    </location>
</feature>
<accession>A0A343CXA9</accession>
<keyword evidence="11 17" id="KW-1133">Transmembrane helix</keyword>
<keyword evidence="13 17" id="KW-0830">Ubiquinone</keyword>
<dbReference type="GO" id="GO:0008137">
    <property type="term" value="F:NADH dehydrogenase (ubiquinone) activity"/>
    <property type="evidence" value="ECO:0007669"/>
    <property type="project" value="UniProtKB-UniRule"/>
</dbReference>
<feature type="transmembrane region" description="Helical" evidence="17">
    <location>
        <begin position="107"/>
        <end position="128"/>
    </location>
</feature>
<evidence type="ECO:0000259" key="18">
    <source>
        <dbReference type="Pfam" id="PF00361"/>
    </source>
</evidence>
<name>A0A343CXA9_MACQU</name>
<evidence type="ECO:0000256" key="16">
    <source>
        <dbReference type="ARBA" id="ARBA00049551"/>
    </source>
</evidence>
<feature type="transmembrane region" description="Helical" evidence="17">
    <location>
        <begin position="166"/>
        <end position="189"/>
    </location>
</feature>
<evidence type="ECO:0000256" key="11">
    <source>
        <dbReference type="ARBA" id="ARBA00022989"/>
    </source>
</evidence>
<reference evidence="19" key="1">
    <citation type="journal article" date="2017" name="Mitochondrial DNA Part B Resour">
        <title>The complete mitochondrial genome of Macrosteles quadrilineatus (Hemiptera: Cicadellidae).</title>
        <authorList>
            <person name="Mao M."/>
            <person name="Yang X."/>
            <person name="Bennett G."/>
        </authorList>
    </citation>
    <scope>NUCLEOTIDE SEQUENCE</scope>
</reference>
<evidence type="ECO:0000256" key="13">
    <source>
        <dbReference type="ARBA" id="ARBA00023075"/>
    </source>
</evidence>
<feature type="transmembrane region" description="Helical" evidence="17">
    <location>
        <begin position="297"/>
        <end position="319"/>
    </location>
</feature>
<dbReference type="AlphaFoldDB" id="A0A343CXA9"/>
<keyword evidence="7 17" id="KW-0679">Respiratory chain</keyword>
<evidence type="ECO:0000256" key="10">
    <source>
        <dbReference type="ARBA" id="ARBA00022982"/>
    </source>
</evidence>
<keyword evidence="6 17" id="KW-0813">Transport</keyword>
<evidence type="ECO:0000256" key="3">
    <source>
        <dbReference type="ARBA" id="ARBA00009025"/>
    </source>
</evidence>
<comment type="subcellular location">
    <subcellularLocation>
        <location evidence="2 17">Mitochondrion membrane</location>
        <topology evidence="2 17">Multi-pass membrane protein</topology>
    </subcellularLocation>
</comment>
<keyword evidence="15 17" id="KW-0472">Membrane</keyword>
<keyword evidence="9" id="KW-1278">Translocase</keyword>
<geneLocation type="mitochondrion" evidence="19"/>
<dbReference type="GO" id="GO:0003954">
    <property type="term" value="F:NADH dehydrogenase activity"/>
    <property type="evidence" value="ECO:0007669"/>
    <property type="project" value="TreeGrafter"/>
</dbReference>
<sequence>MMSLILMVLFLIPMILIMHSSILFQYFYIIMYMYMLLYKSPSSIFSSISYMLGLDYFSYGFMLLTFLISSYMIISMMNFSNNFLYFMLLNLMMTFFLVIIFSSMNFLYMYISFEFILIPLIILILGWGYQPERLMAGMYLFFYTVLVSLPLLLLIMYMYMYCGSMFFGYMVFSSENFLIHFILIVVFMVKMPMYLTHYWLPKAHVQAPVSGSMILAALMLKIGGYGFIRVMYMYEYMLVKYSYIWFTFGIVGSLFISIICLIQGDIKCLVAYSSVAHMGMVLCGLMTMNTWGILGSYFLMIAHGFCSSGLFYICNLFYIRTMSRSFFINKGLINFMPTCCMFFFMLCAFNMSCPPSLNFVSELMILPSLMNFWSYSMYFFIGISFFSACFSYYLYSFSQHGLYHNLYTFSMINLLEFLCLFMHLFPLFLIPVFISTLM</sequence>
<feature type="transmembrane region" description="Helical" evidence="17">
    <location>
        <begin position="407"/>
        <end position="434"/>
    </location>
</feature>
<evidence type="ECO:0000256" key="17">
    <source>
        <dbReference type="RuleBase" id="RU003297"/>
    </source>
</evidence>
<dbReference type="EC" id="7.1.1.2" evidence="4 17"/>
<evidence type="ECO:0000256" key="14">
    <source>
        <dbReference type="ARBA" id="ARBA00023128"/>
    </source>
</evidence>
<dbReference type="OrthoDB" id="564260at2759"/>
<evidence type="ECO:0000256" key="2">
    <source>
        <dbReference type="ARBA" id="ARBA00004225"/>
    </source>
</evidence>
<evidence type="ECO:0000256" key="9">
    <source>
        <dbReference type="ARBA" id="ARBA00022967"/>
    </source>
</evidence>
<feature type="transmembrane region" description="Helical" evidence="17">
    <location>
        <begin position="140"/>
        <end position="160"/>
    </location>
</feature>
<dbReference type="PANTHER" id="PTHR43507:SF20">
    <property type="entry name" value="NADH-UBIQUINONE OXIDOREDUCTASE CHAIN 4"/>
    <property type="match status" value="1"/>
</dbReference>
<dbReference type="Pfam" id="PF00361">
    <property type="entry name" value="Proton_antipo_M"/>
    <property type="match status" value="1"/>
</dbReference>